<dbReference type="Pfam" id="PF21105">
    <property type="entry name" value="DyP_N"/>
    <property type="match status" value="1"/>
</dbReference>
<dbReference type="AlphaFoldDB" id="A0AA39UES2"/>
<dbReference type="Proteomes" id="UP001175228">
    <property type="component" value="Unassembled WGS sequence"/>
</dbReference>
<sequence>MDTLSQSALHLASQQPLTAPSLDLNNIQGDVLGGLPKKTQTCLFFQITNTTLFKAQLKLFIPLVKMTAQVIADRQAISDHKKTPQGQKAALIPIVGINIAFSCFGIDKLSISDADALADSAFKSGQLKDVAPNLGDTVRADSLLDWDLAFKGKIDAVILVAGDSRQY</sequence>
<comment type="caution">
    <text evidence="2">The sequence shown here is derived from an EMBL/GenBank/DDBJ whole genome shotgun (WGS) entry which is preliminary data.</text>
</comment>
<evidence type="ECO:0000313" key="2">
    <source>
        <dbReference type="EMBL" id="KAK0484213.1"/>
    </source>
</evidence>
<proteinExistence type="predicted"/>
<keyword evidence="3" id="KW-1185">Reference proteome</keyword>
<dbReference type="InterPro" id="IPR049509">
    <property type="entry name" value="DyP_N"/>
</dbReference>
<name>A0AA39UES2_9AGAR</name>
<organism evidence="2 3">
    <name type="scientific">Armillaria luteobubalina</name>
    <dbReference type="NCBI Taxonomy" id="153913"/>
    <lineage>
        <taxon>Eukaryota</taxon>
        <taxon>Fungi</taxon>
        <taxon>Dikarya</taxon>
        <taxon>Basidiomycota</taxon>
        <taxon>Agaricomycotina</taxon>
        <taxon>Agaricomycetes</taxon>
        <taxon>Agaricomycetidae</taxon>
        <taxon>Agaricales</taxon>
        <taxon>Marasmiineae</taxon>
        <taxon>Physalacriaceae</taxon>
        <taxon>Armillaria</taxon>
    </lineage>
</organism>
<dbReference type="SUPFAM" id="SSF54909">
    <property type="entry name" value="Dimeric alpha+beta barrel"/>
    <property type="match status" value="1"/>
</dbReference>
<dbReference type="EMBL" id="JAUEPU010000057">
    <property type="protein sequence ID" value="KAK0484213.1"/>
    <property type="molecule type" value="Genomic_DNA"/>
</dbReference>
<dbReference type="InterPro" id="IPR011008">
    <property type="entry name" value="Dimeric_a/b-barrel"/>
</dbReference>
<reference evidence="2" key="1">
    <citation type="submission" date="2023-06" db="EMBL/GenBank/DDBJ databases">
        <authorList>
            <consortium name="Lawrence Berkeley National Laboratory"/>
            <person name="Ahrendt S."/>
            <person name="Sahu N."/>
            <person name="Indic B."/>
            <person name="Wong-Bajracharya J."/>
            <person name="Merenyi Z."/>
            <person name="Ke H.-M."/>
            <person name="Monk M."/>
            <person name="Kocsube S."/>
            <person name="Drula E."/>
            <person name="Lipzen A."/>
            <person name="Balint B."/>
            <person name="Henrissat B."/>
            <person name="Andreopoulos B."/>
            <person name="Martin F.M."/>
            <person name="Harder C.B."/>
            <person name="Rigling D."/>
            <person name="Ford K.L."/>
            <person name="Foster G.D."/>
            <person name="Pangilinan J."/>
            <person name="Papanicolaou A."/>
            <person name="Barry K."/>
            <person name="LaButti K."/>
            <person name="Viragh M."/>
            <person name="Koriabine M."/>
            <person name="Yan M."/>
            <person name="Riley R."/>
            <person name="Champramary S."/>
            <person name="Plett K.L."/>
            <person name="Tsai I.J."/>
            <person name="Slot J."/>
            <person name="Sipos G."/>
            <person name="Plett J."/>
            <person name="Nagy L.G."/>
            <person name="Grigoriev I.V."/>
        </authorList>
    </citation>
    <scope>NUCLEOTIDE SEQUENCE</scope>
    <source>
        <strain evidence="2">HWK02</strain>
    </source>
</reference>
<evidence type="ECO:0000259" key="1">
    <source>
        <dbReference type="Pfam" id="PF21105"/>
    </source>
</evidence>
<accession>A0AA39UES2</accession>
<feature type="domain" description="DyP dimeric alpha+beta barrel" evidence="1">
    <location>
        <begin position="26"/>
        <end position="166"/>
    </location>
</feature>
<gene>
    <name evidence="2" type="ORF">EDD18DRAFT_1112016</name>
</gene>
<protein>
    <recommendedName>
        <fullName evidence="1">DyP dimeric alpha+beta barrel domain-containing protein</fullName>
    </recommendedName>
</protein>
<evidence type="ECO:0000313" key="3">
    <source>
        <dbReference type="Proteomes" id="UP001175228"/>
    </source>
</evidence>